<dbReference type="Gene3D" id="3.40.50.2300">
    <property type="match status" value="1"/>
</dbReference>
<dbReference type="InterPro" id="IPR011006">
    <property type="entry name" value="CheY-like_superfamily"/>
</dbReference>
<keyword evidence="6" id="KW-1185">Reference proteome</keyword>
<dbReference type="EMBL" id="JAEQNA010000003">
    <property type="protein sequence ID" value="MBL0421023.1"/>
    <property type="molecule type" value="Genomic_DNA"/>
</dbReference>
<dbReference type="SUPFAM" id="SSF52172">
    <property type="entry name" value="CheY-like"/>
    <property type="match status" value="1"/>
</dbReference>
<feature type="modified residue" description="4-aspartylphosphate" evidence="2">
    <location>
        <position position="55"/>
    </location>
</feature>
<dbReference type="Proteomes" id="UP000613011">
    <property type="component" value="Unassembled WGS sequence"/>
</dbReference>
<dbReference type="SMART" id="SM00448">
    <property type="entry name" value="REC"/>
    <property type="match status" value="1"/>
</dbReference>
<accession>A0A936ZPD9</accession>
<dbReference type="PANTHER" id="PTHR48111:SF69">
    <property type="entry name" value="RESPONSE REGULATOR RECEIVER"/>
    <property type="match status" value="1"/>
</dbReference>
<dbReference type="Pfam" id="PF00072">
    <property type="entry name" value="Response_reg"/>
    <property type="match status" value="1"/>
</dbReference>
<organism evidence="5 6">
    <name type="scientific">Ramlibacter aurantiacus</name>
    <dbReference type="NCBI Taxonomy" id="2801330"/>
    <lineage>
        <taxon>Bacteria</taxon>
        <taxon>Pseudomonadati</taxon>
        <taxon>Pseudomonadota</taxon>
        <taxon>Betaproteobacteria</taxon>
        <taxon>Burkholderiales</taxon>
        <taxon>Comamonadaceae</taxon>
        <taxon>Ramlibacter</taxon>
    </lineage>
</organism>
<dbReference type="GO" id="GO:0000976">
    <property type="term" value="F:transcription cis-regulatory region binding"/>
    <property type="evidence" value="ECO:0007669"/>
    <property type="project" value="TreeGrafter"/>
</dbReference>
<dbReference type="PROSITE" id="PS50930">
    <property type="entry name" value="HTH_LYTTR"/>
    <property type="match status" value="1"/>
</dbReference>
<dbReference type="AlphaFoldDB" id="A0A936ZPD9"/>
<evidence type="ECO:0000256" key="2">
    <source>
        <dbReference type="PROSITE-ProRule" id="PRU00169"/>
    </source>
</evidence>
<evidence type="ECO:0000256" key="1">
    <source>
        <dbReference type="ARBA" id="ARBA00023125"/>
    </source>
</evidence>
<proteinExistence type="predicted"/>
<comment type="caution">
    <text evidence="5">The sequence shown here is derived from an EMBL/GenBank/DDBJ whole genome shotgun (WGS) entry which is preliminary data.</text>
</comment>
<dbReference type="Pfam" id="PF04397">
    <property type="entry name" value="LytTR"/>
    <property type="match status" value="1"/>
</dbReference>
<dbReference type="PANTHER" id="PTHR48111">
    <property type="entry name" value="REGULATOR OF RPOS"/>
    <property type="match status" value="1"/>
</dbReference>
<feature type="domain" description="HTH LytTR-type" evidence="4">
    <location>
        <begin position="160"/>
        <end position="263"/>
    </location>
</feature>
<gene>
    <name evidence="5" type="ORF">JI739_11755</name>
</gene>
<dbReference type="Gene3D" id="2.40.50.1020">
    <property type="entry name" value="LytTr DNA-binding domain"/>
    <property type="match status" value="1"/>
</dbReference>
<reference evidence="5" key="1">
    <citation type="submission" date="2021-01" db="EMBL/GenBank/DDBJ databases">
        <title>Ramlibacter sp. strain AW1 16S ribosomal RNA gene Genome sequencing and assembly.</title>
        <authorList>
            <person name="Kang M."/>
        </authorList>
    </citation>
    <scope>NUCLEOTIDE SEQUENCE</scope>
    <source>
        <strain evidence="5">AW1</strain>
    </source>
</reference>
<dbReference type="GO" id="GO:0005829">
    <property type="term" value="C:cytosol"/>
    <property type="evidence" value="ECO:0007669"/>
    <property type="project" value="TreeGrafter"/>
</dbReference>
<keyword evidence="1" id="KW-0238">DNA-binding</keyword>
<evidence type="ECO:0000313" key="6">
    <source>
        <dbReference type="Proteomes" id="UP000613011"/>
    </source>
</evidence>
<evidence type="ECO:0000259" key="3">
    <source>
        <dbReference type="PROSITE" id="PS50110"/>
    </source>
</evidence>
<name>A0A936ZPD9_9BURK</name>
<sequence>MATALLADDEPLLLQDLGAQLARAWPGLQVLERVGDGEAALARALALRPDVVFLDIRMPGLDGLQAARELTHEWPAGEPFPAIVFVTAYEQHAVQAFELAAADYLLKPVDPGRLGRCVQRVQQLLAQRAADPDSAAAALRRLLLPPPAASQPPLPPLRIIQAGIGTTIHLVPIDEVVYFEAADKYVRVWTAEAEYLVRTPLKELQARLDPEQFWQVHRGTVVRAAAISAVHRDPRTGRLVLAMRDRPERLAVSRLHAQAFKAM</sequence>
<dbReference type="PROSITE" id="PS50110">
    <property type="entry name" value="RESPONSE_REGULATORY"/>
    <property type="match status" value="1"/>
</dbReference>
<dbReference type="InterPro" id="IPR001789">
    <property type="entry name" value="Sig_transdc_resp-reg_receiver"/>
</dbReference>
<dbReference type="SMART" id="SM00850">
    <property type="entry name" value="LytTR"/>
    <property type="match status" value="1"/>
</dbReference>
<dbReference type="GO" id="GO:0006355">
    <property type="term" value="P:regulation of DNA-templated transcription"/>
    <property type="evidence" value="ECO:0007669"/>
    <property type="project" value="TreeGrafter"/>
</dbReference>
<dbReference type="GO" id="GO:0032993">
    <property type="term" value="C:protein-DNA complex"/>
    <property type="evidence" value="ECO:0007669"/>
    <property type="project" value="TreeGrafter"/>
</dbReference>
<dbReference type="InterPro" id="IPR007492">
    <property type="entry name" value="LytTR_DNA-bd_dom"/>
</dbReference>
<dbReference type="InterPro" id="IPR039420">
    <property type="entry name" value="WalR-like"/>
</dbReference>
<protein>
    <submittedName>
        <fullName evidence="5">Response regulator transcription factor</fullName>
    </submittedName>
</protein>
<evidence type="ECO:0000313" key="5">
    <source>
        <dbReference type="EMBL" id="MBL0421023.1"/>
    </source>
</evidence>
<feature type="domain" description="Response regulatory" evidence="3">
    <location>
        <begin position="3"/>
        <end position="122"/>
    </location>
</feature>
<dbReference type="GO" id="GO:0000156">
    <property type="term" value="F:phosphorelay response regulator activity"/>
    <property type="evidence" value="ECO:0007669"/>
    <property type="project" value="TreeGrafter"/>
</dbReference>
<keyword evidence="2" id="KW-0597">Phosphoprotein</keyword>
<evidence type="ECO:0000259" key="4">
    <source>
        <dbReference type="PROSITE" id="PS50930"/>
    </source>
</evidence>